<dbReference type="SUPFAM" id="SSF54791">
    <property type="entry name" value="Eukaryotic type KH-domain (KH-domain type I)"/>
    <property type="match status" value="1"/>
</dbReference>
<evidence type="ECO:0000256" key="2">
    <source>
        <dbReference type="ARBA" id="ARBA00022884"/>
    </source>
</evidence>
<dbReference type="InterPro" id="IPR055256">
    <property type="entry name" value="KH_1_KHDC4/BBP-like"/>
</dbReference>
<feature type="region of interest" description="Disordered" evidence="4">
    <location>
        <begin position="64"/>
        <end position="91"/>
    </location>
</feature>
<comment type="caution">
    <text evidence="6">The sequence shown here is derived from an EMBL/GenBank/DDBJ whole genome shotgun (WGS) entry which is preliminary data.</text>
</comment>
<dbReference type="FunFam" id="3.30.1370.10:FF:000028">
    <property type="entry name" value="protein quaking isoform X2"/>
    <property type="match status" value="1"/>
</dbReference>
<keyword evidence="1" id="KW-0217">Developmental protein</keyword>
<evidence type="ECO:0000313" key="6">
    <source>
        <dbReference type="EMBL" id="CAD6198789.1"/>
    </source>
</evidence>
<dbReference type="EMBL" id="CAJGYM010000139">
    <property type="protein sequence ID" value="CAD6198789.1"/>
    <property type="molecule type" value="Genomic_DNA"/>
</dbReference>
<dbReference type="Proteomes" id="UP000835052">
    <property type="component" value="Unassembled WGS sequence"/>
</dbReference>
<feature type="domain" description="K Homology" evidence="5">
    <location>
        <begin position="221"/>
        <end position="318"/>
    </location>
</feature>
<dbReference type="SMART" id="SM00322">
    <property type="entry name" value="KH"/>
    <property type="match status" value="1"/>
</dbReference>
<evidence type="ECO:0000256" key="1">
    <source>
        <dbReference type="ARBA" id="ARBA00022473"/>
    </source>
</evidence>
<dbReference type="PANTHER" id="PTHR11208">
    <property type="entry name" value="RNA-BINDING PROTEIN RELATED"/>
    <property type="match status" value="1"/>
</dbReference>
<feature type="compositionally biased region" description="Low complexity" evidence="4">
    <location>
        <begin position="27"/>
        <end position="39"/>
    </location>
</feature>
<dbReference type="InterPro" id="IPR036612">
    <property type="entry name" value="KH_dom_type_1_sf"/>
</dbReference>
<name>A0A8S1HQR6_9PELO</name>
<dbReference type="AlphaFoldDB" id="A0A8S1HQR6"/>
<dbReference type="GO" id="GO:0048024">
    <property type="term" value="P:regulation of mRNA splicing, via spliceosome"/>
    <property type="evidence" value="ECO:0007669"/>
    <property type="project" value="TreeGrafter"/>
</dbReference>
<accession>A0A8S1HQR6</accession>
<sequence>MMQSCSPPTFASCDSVVSGGSSPDRTLSMLSGSASLSPSPNRRLEDLSAAENLYSKRWPGVSNWRNPTHQGFSRPSTPTSRLTPPSSSGYKSAFPFTHNPNVITNPSVITARSRRLSSTNITSYSGSNGFSGFKPISEAQKLKTHFASVGNHCLSNCENEVTLEYLADLVKEKKHIALFPHMFNHVDRLLDDEIARVRVTLFQTDFIAGDIELPEPIGETVTITEKIYVPKKEYPDYNFVGRILGPRGMTAKQLEQETGCKIMVRGKGSMRDKKKQEDNNRGRPNWEHLDDDLHVLLQCEDTENRVHIKLRAAIEQVKKLLIPAPEGTDELKRKQLMELAIINGTYRPLKSSQSSYKSLRPYSILRLSCPTRVMTAVPLLSPIRTTAPAVLMSPSPSPTAPPSPTLPTSTTNFMNASGSFDYSAFLNSSLFETALASMQLTGDLHIPNYPTTTSFVNSFPSLFASPNSQHENSTTSATPSRSNSAGSQSSF</sequence>
<evidence type="ECO:0000313" key="7">
    <source>
        <dbReference type="Proteomes" id="UP000835052"/>
    </source>
</evidence>
<dbReference type="Pfam" id="PF16544">
    <property type="entry name" value="STAR_dimer"/>
    <property type="match status" value="1"/>
</dbReference>
<dbReference type="Pfam" id="PF22675">
    <property type="entry name" value="KH-I_KHDC4-BBP"/>
    <property type="match status" value="1"/>
</dbReference>
<organism evidence="6 7">
    <name type="scientific">Caenorhabditis auriculariae</name>
    <dbReference type="NCBI Taxonomy" id="2777116"/>
    <lineage>
        <taxon>Eukaryota</taxon>
        <taxon>Metazoa</taxon>
        <taxon>Ecdysozoa</taxon>
        <taxon>Nematoda</taxon>
        <taxon>Chromadorea</taxon>
        <taxon>Rhabditida</taxon>
        <taxon>Rhabditina</taxon>
        <taxon>Rhabditomorpha</taxon>
        <taxon>Rhabditoidea</taxon>
        <taxon>Rhabditidae</taxon>
        <taxon>Peloderinae</taxon>
        <taxon>Caenorhabditis</taxon>
    </lineage>
</organism>
<protein>
    <recommendedName>
        <fullName evidence="5">K Homology domain-containing protein</fullName>
    </recommendedName>
</protein>
<evidence type="ECO:0000256" key="4">
    <source>
        <dbReference type="SAM" id="MobiDB-lite"/>
    </source>
</evidence>
<evidence type="ECO:0000256" key="3">
    <source>
        <dbReference type="PROSITE-ProRule" id="PRU00117"/>
    </source>
</evidence>
<dbReference type="GO" id="GO:0005634">
    <property type="term" value="C:nucleus"/>
    <property type="evidence" value="ECO:0007669"/>
    <property type="project" value="TreeGrafter"/>
</dbReference>
<dbReference type="InterPro" id="IPR045071">
    <property type="entry name" value="BBP-like"/>
</dbReference>
<dbReference type="OrthoDB" id="6777263at2759"/>
<keyword evidence="2 3" id="KW-0694">RNA-binding</keyword>
<dbReference type="GO" id="GO:0003729">
    <property type="term" value="F:mRNA binding"/>
    <property type="evidence" value="ECO:0007669"/>
    <property type="project" value="TreeGrafter"/>
</dbReference>
<feature type="compositionally biased region" description="Low complexity" evidence="4">
    <location>
        <begin position="73"/>
        <end position="88"/>
    </location>
</feature>
<gene>
    <name evidence="6" type="ORF">CAUJ_LOCUS14695</name>
</gene>
<proteinExistence type="predicted"/>
<evidence type="ECO:0000259" key="5">
    <source>
        <dbReference type="SMART" id="SM00322"/>
    </source>
</evidence>
<dbReference type="GO" id="GO:0003727">
    <property type="term" value="F:single-stranded RNA binding"/>
    <property type="evidence" value="ECO:0007669"/>
    <property type="project" value="UniProtKB-ARBA"/>
</dbReference>
<dbReference type="PANTHER" id="PTHR11208:SF125">
    <property type="entry name" value="KH DOMAIN-CONTAINING RNA-BINDING PROTEIN QKI"/>
    <property type="match status" value="1"/>
</dbReference>
<reference evidence="6" key="1">
    <citation type="submission" date="2020-10" db="EMBL/GenBank/DDBJ databases">
        <authorList>
            <person name="Kikuchi T."/>
        </authorList>
    </citation>
    <scope>NUCLEOTIDE SEQUENCE</scope>
    <source>
        <strain evidence="6">NKZ352</strain>
    </source>
</reference>
<feature type="region of interest" description="Disordered" evidence="4">
    <location>
        <begin position="1"/>
        <end position="42"/>
    </location>
</feature>
<keyword evidence="7" id="KW-1185">Reference proteome</keyword>
<dbReference type="GO" id="GO:0043186">
    <property type="term" value="C:P granule"/>
    <property type="evidence" value="ECO:0007669"/>
    <property type="project" value="UniProtKB-ARBA"/>
</dbReference>
<dbReference type="InterPro" id="IPR032377">
    <property type="entry name" value="STAR_dimer"/>
</dbReference>
<dbReference type="InterPro" id="IPR004087">
    <property type="entry name" value="KH_dom"/>
</dbReference>
<dbReference type="Gene3D" id="1.20.5.4010">
    <property type="match status" value="1"/>
</dbReference>
<dbReference type="Gene3D" id="3.30.1370.10">
    <property type="entry name" value="K Homology domain, type 1"/>
    <property type="match status" value="1"/>
</dbReference>
<dbReference type="PROSITE" id="PS50084">
    <property type="entry name" value="KH_TYPE_1"/>
    <property type="match status" value="1"/>
</dbReference>
<feature type="region of interest" description="Disordered" evidence="4">
    <location>
        <begin position="466"/>
        <end position="491"/>
    </location>
</feature>
<dbReference type="FunFam" id="1.20.5.4010:FF:000002">
    <property type="entry name" value="Held out wings, isoform D"/>
    <property type="match status" value="1"/>
</dbReference>